<organism evidence="2 3">
    <name type="scientific">Hyphomonas pacifica</name>
    <dbReference type="NCBI Taxonomy" id="1280941"/>
    <lineage>
        <taxon>Bacteria</taxon>
        <taxon>Pseudomonadati</taxon>
        <taxon>Pseudomonadota</taxon>
        <taxon>Alphaproteobacteria</taxon>
        <taxon>Hyphomonadales</taxon>
        <taxon>Hyphomonadaceae</taxon>
        <taxon>Hyphomonas</taxon>
    </lineage>
</organism>
<feature type="region of interest" description="Disordered" evidence="1">
    <location>
        <begin position="276"/>
        <end position="298"/>
    </location>
</feature>
<proteinExistence type="predicted"/>
<evidence type="ECO:0000313" key="3">
    <source>
        <dbReference type="Proteomes" id="UP000249123"/>
    </source>
</evidence>
<feature type="compositionally biased region" description="Polar residues" evidence="1">
    <location>
        <begin position="288"/>
        <end position="298"/>
    </location>
</feature>
<dbReference type="AlphaFoldDB" id="A0A8B2PJ49"/>
<sequence length="298" mass="33032">MIFALLANVTACATTYTVPSEEAPPEWREDGKPMGFGPVEGSAKSFPGTLKENDAMMEFLVENERTAIITDALEWTDPYGGTNIIPAGSPAYARQFSLQISSTYSFRKNLNEHNNPIEWCVPRFDKKDAVCIFWEGSEQARYIETSGGTPQNAKPLSPSGMVGPMPHIEEQAVDFEHPMKIQVVVDMFRSDWITVATRVSEGDDWSSLGRSKVKFDEDGTATISRFQGEFKLTADRRKNGKITGVKVEVFKEPKAVRMATFEDVVKMLMLLKAAEAETNKAPEEGSANVDSETTPVEE</sequence>
<comment type="caution">
    <text evidence="2">The sequence shown here is derived from an EMBL/GenBank/DDBJ whole genome shotgun (WGS) entry which is preliminary data.</text>
</comment>
<accession>A0A8B2PJ49</accession>
<reference evidence="2 3" key="1">
    <citation type="submission" date="2013-04" db="EMBL/GenBank/DDBJ databases">
        <title>Hyphomonas sp. T24B3 Genome Sequencing.</title>
        <authorList>
            <person name="Lai Q."/>
            <person name="Shao Z."/>
        </authorList>
    </citation>
    <scope>NUCLEOTIDE SEQUENCE [LARGE SCALE GENOMIC DNA]</scope>
    <source>
        <strain evidence="2 3">T24B3</strain>
    </source>
</reference>
<protein>
    <submittedName>
        <fullName evidence="2">Uncharacterized protein</fullName>
    </submittedName>
</protein>
<evidence type="ECO:0000256" key="1">
    <source>
        <dbReference type="SAM" id="MobiDB-lite"/>
    </source>
</evidence>
<name>A0A8B2PJ49_9PROT</name>
<dbReference type="Proteomes" id="UP000249123">
    <property type="component" value="Unassembled WGS sequence"/>
</dbReference>
<dbReference type="EMBL" id="AWFB01000026">
    <property type="protein sequence ID" value="RAN32851.1"/>
    <property type="molecule type" value="Genomic_DNA"/>
</dbReference>
<gene>
    <name evidence="2" type="ORF">HY3_14050</name>
</gene>
<keyword evidence="3" id="KW-1185">Reference proteome</keyword>
<evidence type="ECO:0000313" key="2">
    <source>
        <dbReference type="EMBL" id="RAN32851.1"/>
    </source>
</evidence>